<keyword evidence="7" id="KW-0479">Metal-binding</keyword>
<dbReference type="EC" id="6.1.1.17" evidence="7"/>
<dbReference type="InterPro" id="IPR020751">
    <property type="entry name" value="aa-tRNA-synth_I_codon-bd_sub2"/>
</dbReference>
<feature type="binding site" evidence="7">
    <location>
        <position position="136"/>
    </location>
    <ligand>
        <name>Zn(2+)</name>
        <dbReference type="ChEBI" id="CHEBI:29105"/>
    </ligand>
</feature>
<feature type="domain" description="Glutamyl/glutaminyl-tRNA synthetase class Ib catalytic" evidence="8">
    <location>
        <begin position="4"/>
        <end position="322"/>
    </location>
</feature>
<dbReference type="Pfam" id="PF19269">
    <property type="entry name" value="Anticodon_2"/>
    <property type="match status" value="1"/>
</dbReference>
<dbReference type="InterPro" id="IPR045462">
    <property type="entry name" value="aa-tRNA-synth_I_cd-bd"/>
</dbReference>
<dbReference type="NCBIfam" id="TIGR00464">
    <property type="entry name" value="gltX_bact"/>
    <property type="match status" value="1"/>
</dbReference>
<evidence type="ECO:0000256" key="5">
    <source>
        <dbReference type="ARBA" id="ARBA00022917"/>
    </source>
</evidence>
<dbReference type="InterPro" id="IPR008925">
    <property type="entry name" value="aa_tRNA-synth_I_cd-bd_sf"/>
</dbReference>
<accession>A0A9J6P1T1</accession>
<evidence type="ECO:0000259" key="9">
    <source>
        <dbReference type="Pfam" id="PF19269"/>
    </source>
</evidence>
<evidence type="ECO:0000313" key="11">
    <source>
        <dbReference type="Proteomes" id="UP001056429"/>
    </source>
</evidence>
<feature type="short sequence motif" description="'KMSKS' region" evidence="7">
    <location>
        <begin position="253"/>
        <end position="257"/>
    </location>
</feature>
<feature type="binding site" evidence="7">
    <location>
        <position position="138"/>
    </location>
    <ligand>
        <name>Zn(2+)</name>
        <dbReference type="ChEBI" id="CHEBI:29105"/>
    </ligand>
</feature>
<dbReference type="InterPro" id="IPR004527">
    <property type="entry name" value="Glu-tRNA-ligase_bac/mito"/>
</dbReference>
<evidence type="ECO:0000256" key="7">
    <source>
        <dbReference type="HAMAP-Rule" id="MF_00022"/>
    </source>
</evidence>
<dbReference type="InterPro" id="IPR033910">
    <property type="entry name" value="GluRS_core"/>
</dbReference>
<keyword evidence="3 7" id="KW-0547">Nucleotide-binding</keyword>
<comment type="similarity">
    <text evidence="1 7">Belongs to the class-I aminoacyl-tRNA synthetase family. Glutamate--tRNA ligase type 1 subfamily.</text>
</comment>
<dbReference type="GO" id="GO:0004818">
    <property type="term" value="F:glutamate-tRNA ligase activity"/>
    <property type="evidence" value="ECO:0007669"/>
    <property type="project" value="UniProtKB-UniRule"/>
</dbReference>
<gene>
    <name evidence="7" type="primary">gltX</name>
    <name evidence="10" type="ORF">KDK92_12655</name>
</gene>
<dbReference type="GO" id="GO:0005829">
    <property type="term" value="C:cytosol"/>
    <property type="evidence" value="ECO:0007669"/>
    <property type="project" value="TreeGrafter"/>
</dbReference>
<dbReference type="GO" id="GO:0005524">
    <property type="term" value="F:ATP binding"/>
    <property type="evidence" value="ECO:0007669"/>
    <property type="project" value="UniProtKB-UniRule"/>
</dbReference>
<dbReference type="PROSITE" id="PS00178">
    <property type="entry name" value="AA_TRNA_LIGASE_I"/>
    <property type="match status" value="1"/>
</dbReference>
<dbReference type="AlphaFoldDB" id="A0A9J6P1T1"/>
<organism evidence="10 11">
    <name type="scientific">Oceanirhabdus seepicola</name>
    <dbReference type="NCBI Taxonomy" id="2828781"/>
    <lineage>
        <taxon>Bacteria</taxon>
        <taxon>Bacillati</taxon>
        <taxon>Bacillota</taxon>
        <taxon>Clostridia</taxon>
        <taxon>Eubacteriales</taxon>
        <taxon>Clostridiaceae</taxon>
        <taxon>Oceanirhabdus</taxon>
    </lineage>
</organism>
<keyword evidence="5 7" id="KW-0648">Protein biosynthesis</keyword>
<dbReference type="PANTHER" id="PTHR43311">
    <property type="entry name" value="GLUTAMATE--TRNA LIGASE"/>
    <property type="match status" value="1"/>
</dbReference>
<keyword evidence="2 7" id="KW-0436">Ligase</keyword>
<evidence type="ECO:0000256" key="4">
    <source>
        <dbReference type="ARBA" id="ARBA00022840"/>
    </source>
</evidence>
<keyword evidence="7" id="KW-0862">Zinc</keyword>
<dbReference type="GO" id="GO:0008270">
    <property type="term" value="F:zinc ion binding"/>
    <property type="evidence" value="ECO:0007669"/>
    <property type="project" value="UniProtKB-UniRule"/>
</dbReference>
<dbReference type="FunFam" id="3.40.50.620:FF:000045">
    <property type="entry name" value="Glutamate--tRNA ligase, mitochondrial"/>
    <property type="match status" value="1"/>
</dbReference>
<dbReference type="InterPro" id="IPR020058">
    <property type="entry name" value="Glu/Gln-tRNA-synth_Ib_cat-dom"/>
</dbReference>
<dbReference type="InterPro" id="IPR000924">
    <property type="entry name" value="Glu/Gln-tRNA-synth"/>
</dbReference>
<keyword evidence="6 7" id="KW-0030">Aminoacyl-tRNA synthetase</keyword>
<dbReference type="CDD" id="cd00808">
    <property type="entry name" value="GluRS_core"/>
    <property type="match status" value="1"/>
</dbReference>
<name>A0A9J6P1T1_9CLOT</name>
<dbReference type="InterPro" id="IPR049940">
    <property type="entry name" value="GluQ/Sye"/>
</dbReference>
<dbReference type="SUPFAM" id="SSF48163">
    <property type="entry name" value="An anticodon-binding domain of class I aminoacyl-tRNA synthetases"/>
    <property type="match status" value="1"/>
</dbReference>
<dbReference type="Proteomes" id="UP001056429">
    <property type="component" value="Unassembled WGS sequence"/>
</dbReference>
<comment type="catalytic activity">
    <reaction evidence="7">
        <text>tRNA(Glu) + L-glutamate + ATP = L-glutamyl-tRNA(Glu) + AMP + diphosphate</text>
        <dbReference type="Rhea" id="RHEA:23540"/>
        <dbReference type="Rhea" id="RHEA-COMP:9663"/>
        <dbReference type="Rhea" id="RHEA-COMP:9680"/>
        <dbReference type="ChEBI" id="CHEBI:29985"/>
        <dbReference type="ChEBI" id="CHEBI:30616"/>
        <dbReference type="ChEBI" id="CHEBI:33019"/>
        <dbReference type="ChEBI" id="CHEBI:78442"/>
        <dbReference type="ChEBI" id="CHEBI:78520"/>
        <dbReference type="ChEBI" id="CHEBI:456215"/>
        <dbReference type="EC" id="6.1.1.17"/>
    </reaction>
</comment>
<dbReference type="PANTHER" id="PTHR43311:SF2">
    <property type="entry name" value="GLUTAMATE--TRNA LIGASE, MITOCHONDRIAL-RELATED"/>
    <property type="match status" value="1"/>
</dbReference>
<dbReference type="PRINTS" id="PR00987">
    <property type="entry name" value="TRNASYNTHGLU"/>
</dbReference>
<evidence type="ECO:0000256" key="6">
    <source>
        <dbReference type="ARBA" id="ARBA00023146"/>
    </source>
</evidence>
<dbReference type="HAMAP" id="MF_00022">
    <property type="entry name" value="Glu_tRNA_synth_type1"/>
    <property type="match status" value="1"/>
</dbReference>
<evidence type="ECO:0000259" key="8">
    <source>
        <dbReference type="Pfam" id="PF00749"/>
    </source>
</evidence>
<keyword evidence="4 7" id="KW-0067">ATP-binding</keyword>
<dbReference type="InterPro" id="IPR001412">
    <property type="entry name" value="aa-tRNA-synth_I_CS"/>
</dbReference>
<proteinExistence type="inferred from homology"/>
<protein>
    <recommendedName>
        <fullName evidence="7">Glutamate--tRNA ligase</fullName>
        <ecNumber evidence="7">6.1.1.17</ecNumber>
    </recommendedName>
    <alternativeName>
        <fullName evidence="7">Glutamyl-tRNA synthetase</fullName>
        <shortName evidence="7">GluRS</shortName>
    </alternativeName>
</protein>
<dbReference type="InterPro" id="IPR014729">
    <property type="entry name" value="Rossmann-like_a/b/a_fold"/>
</dbReference>
<comment type="caution">
    <text evidence="10">The sequence shown here is derived from an EMBL/GenBank/DDBJ whole genome shotgun (WGS) entry which is preliminary data.</text>
</comment>
<reference evidence="10" key="1">
    <citation type="journal article" date="2021" name="mSystems">
        <title>Bacteria and Archaea Synergistically Convert Glycine Betaine to Biogenic Methane in the Formosa Cold Seep of the South China Sea.</title>
        <authorList>
            <person name="Li L."/>
            <person name="Zhang W."/>
            <person name="Zhang S."/>
            <person name="Song L."/>
            <person name="Sun Q."/>
            <person name="Zhang H."/>
            <person name="Xiang H."/>
            <person name="Dong X."/>
        </authorList>
    </citation>
    <scope>NUCLEOTIDE SEQUENCE</scope>
    <source>
        <strain evidence="10">ZWT</strain>
    </source>
</reference>
<dbReference type="GO" id="GO:0006424">
    <property type="term" value="P:glutamyl-tRNA aminoacylation"/>
    <property type="evidence" value="ECO:0007669"/>
    <property type="project" value="UniProtKB-UniRule"/>
</dbReference>
<keyword evidence="7" id="KW-0963">Cytoplasm</keyword>
<feature type="short sequence motif" description="'HIGH' region" evidence="7">
    <location>
        <begin position="11"/>
        <end position="21"/>
    </location>
</feature>
<evidence type="ECO:0000313" key="10">
    <source>
        <dbReference type="EMBL" id="MCM1990575.1"/>
    </source>
</evidence>
<feature type="binding site" evidence="7">
    <location>
        <position position="112"/>
    </location>
    <ligand>
        <name>Zn(2+)</name>
        <dbReference type="ChEBI" id="CHEBI:29105"/>
    </ligand>
</feature>
<evidence type="ECO:0000256" key="3">
    <source>
        <dbReference type="ARBA" id="ARBA00022741"/>
    </source>
</evidence>
<comment type="subunit">
    <text evidence="7">Monomer.</text>
</comment>
<evidence type="ECO:0000256" key="1">
    <source>
        <dbReference type="ARBA" id="ARBA00007894"/>
    </source>
</evidence>
<sequence>MGNKIRTRFAPSPTGRMHVGNLRTALYAYLIAKHEDGDFLLRIEDTDQERYVEGAVDIIYRTLENTGLIHDEGPDKDKGFGPYVQSERQKSGMYLENAKKLVEKGEAYYCFCTKERLDSLKGDEDSKEIVKYDKHCLHLSKEEIEKNLAEGIPYVIRQNNPTEGKTSFTDEIYGTIEVDNSELDDMVLIKSDGFPTYNFANVVDDHQMEITHVVRGNEYLSSSPKYNRLYEAFGWEVPTYVHVPLITDENHKKLSKRSGHSSYEDLIEQGFLADTIVNFVSLLGWNPGTNEEIFSLEELIKLFDYRNINKSPAVFDMKKFRWMNGEYIKNMDFDAFFEIAKPYLEKAITKESLDLKKIGSMVQSRLEVLTDISEKISFFNELPEYSIDLYVHKKMKTTPENSLESLEKVLPVLKDVQEWNKDALHEIIMAFVKELGIKNGQMLWPLRTALSGVASTPGGAFDLADVLGKEESLNRIEKGIELLKANV</sequence>
<comment type="subcellular location">
    <subcellularLocation>
        <location evidence="7">Cytoplasm</location>
    </subcellularLocation>
</comment>
<keyword evidence="11" id="KW-1185">Reference proteome</keyword>
<comment type="cofactor">
    <cofactor evidence="7">
        <name>Zn(2+)</name>
        <dbReference type="ChEBI" id="CHEBI:29105"/>
    </cofactor>
    <text evidence="7">Binds 1 zinc ion per subunit.</text>
</comment>
<dbReference type="Gene3D" id="3.40.50.620">
    <property type="entry name" value="HUPs"/>
    <property type="match status" value="1"/>
</dbReference>
<dbReference type="EMBL" id="JAGSOJ010000002">
    <property type="protein sequence ID" value="MCM1990575.1"/>
    <property type="molecule type" value="Genomic_DNA"/>
</dbReference>
<dbReference type="GO" id="GO:0000049">
    <property type="term" value="F:tRNA binding"/>
    <property type="evidence" value="ECO:0007669"/>
    <property type="project" value="InterPro"/>
</dbReference>
<reference evidence="10" key="2">
    <citation type="submission" date="2021-04" db="EMBL/GenBank/DDBJ databases">
        <authorList>
            <person name="Dong X."/>
        </authorList>
    </citation>
    <scope>NUCLEOTIDE SEQUENCE</scope>
    <source>
        <strain evidence="10">ZWT</strain>
    </source>
</reference>
<dbReference type="RefSeq" id="WP_250859629.1">
    <property type="nucleotide sequence ID" value="NZ_JAGSOJ010000002.1"/>
</dbReference>
<evidence type="ECO:0000256" key="2">
    <source>
        <dbReference type="ARBA" id="ARBA00022598"/>
    </source>
</evidence>
<dbReference type="SUPFAM" id="SSF52374">
    <property type="entry name" value="Nucleotidylyl transferase"/>
    <property type="match status" value="1"/>
</dbReference>
<dbReference type="Pfam" id="PF00749">
    <property type="entry name" value="tRNA-synt_1c"/>
    <property type="match status" value="1"/>
</dbReference>
<dbReference type="Gene3D" id="1.10.10.350">
    <property type="match status" value="1"/>
</dbReference>
<feature type="domain" description="Aminoacyl-tRNA synthetase class I anticodon-binding" evidence="9">
    <location>
        <begin position="336"/>
        <end position="480"/>
    </location>
</feature>
<feature type="binding site" evidence="7">
    <location>
        <position position="110"/>
    </location>
    <ligand>
        <name>Zn(2+)</name>
        <dbReference type="ChEBI" id="CHEBI:29105"/>
    </ligand>
</feature>
<comment type="function">
    <text evidence="7">Catalyzes the attachment of glutamate to tRNA(Glu) in a two-step reaction: glutamate is first activated by ATP to form Glu-AMP and then transferred to the acceptor end of tRNA(Glu).</text>
</comment>
<feature type="binding site" evidence="7">
    <location>
        <position position="256"/>
    </location>
    <ligand>
        <name>ATP</name>
        <dbReference type="ChEBI" id="CHEBI:30616"/>
    </ligand>
</feature>